<accession>A0A923N940</accession>
<name>A0A923N940_9BACT</name>
<evidence type="ECO:0000259" key="2">
    <source>
        <dbReference type="Pfam" id="PF02872"/>
    </source>
</evidence>
<dbReference type="RefSeq" id="WP_187067158.1">
    <property type="nucleotide sequence ID" value="NZ_JACRVF010000002.1"/>
</dbReference>
<feature type="signal peptide" evidence="1">
    <location>
        <begin position="1"/>
        <end position="26"/>
    </location>
</feature>
<dbReference type="SUPFAM" id="SSF55816">
    <property type="entry name" value="5'-nucleotidase (syn. UDP-sugar hydrolase), C-terminal domain"/>
    <property type="match status" value="1"/>
</dbReference>
<feature type="chain" id="PRO_5036788722" evidence="1">
    <location>
        <begin position="27"/>
        <end position="251"/>
    </location>
</feature>
<dbReference type="Gene3D" id="3.90.780.10">
    <property type="entry name" value="5'-Nucleotidase, C-terminal domain"/>
    <property type="match status" value="1"/>
</dbReference>
<reference evidence="3" key="1">
    <citation type="submission" date="2020-08" db="EMBL/GenBank/DDBJ databases">
        <title>Pontibacter sp. SD6 16S ribosomal RNA gene Genome sequencing and assembly.</title>
        <authorList>
            <person name="Kang M."/>
        </authorList>
    </citation>
    <scope>NUCLEOTIDE SEQUENCE</scope>
    <source>
        <strain evidence="3">SD6</strain>
    </source>
</reference>
<dbReference type="PRINTS" id="PR01607">
    <property type="entry name" value="APYRASEFAMLY"/>
</dbReference>
<dbReference type="AlphaFoldDB" id="A0A923N940"/>
<dbReference type="InterPro" id="IPR008334">
    <property type="entry name" value="5'-Nucleotdase_C"/>
</dbReference>
<proteinExistence type="predicted"/>
<evidence type="ECO:0000313" key="3">
    <source>
        <dbReference type="EMBL" id="MBC5993152.1"/>
    </source>
</evidence>
<evidence type="ECO:0000313" key="4">
    <source>
        <dbReference type="Proteomes" id="UP000603640"/>
    </source>
</evidence>
<dbReference type="EMBL" id="JACRVF010000002">
    <property type="protein sequence ID" value="MBC5993152.1"/>
    <property type="molecule type" value="Genomic_DNA"/>
</dbReference>
<dbReference type="GO" id="GO:0016787">
    <property type="term" value="F:hydrolase activity"/>
    <property type="evidence" value="ECO:0007669"/>
    <property type="project" value="InterPro"/>
</dbReference>
<dbReference type="Pfam" id="PF02872">
    <property type="entry name" value="5_nucleotid_C"/>
    <property type="match status" value="1"/>
</dbReference>
<protein>
    <submittedName>
        <fullName evidence="3">5'-nucleotidase C-terminal domain-containing protein</fullName>
    </submittedName>
</protein>
<dbReference type="GO" id="GO:0030288">
    <property type="term" value="C:outer membrane-bounded periplasmic space"/>
    <property type="evidence" value="ECO:0007669"/>
    <property type="project" value="TreeGrafter"/>
</dbReference>
<feature type="domain" description="5'-Nucleotidase C-terminal" evidence="2">
    <location>
        <begin position="67"/>
        <end position="209"/>
    </location>
</feature>
<sequence length="251" mass="27422">MKQNTLKYIGGLLLVLSLGACQRTFVASPVLENTDVPVDKTVTADPQMEAKIAPYRQEVVAKMSEVVGTAPKSLTKGSYETSLGNFVTDLQISQSQKLYGKPINFSLTTDGGLRVPLPEGNITTGHVFELMPFENELVVLTLTGDKVKELFDYAAQAKFVFINNSTYTVADSKATDIKINGKPLETNQTYTLVTSDYLAGGGDKLTMLKNPVKYEKVGMLLRDAILQQIRQLTAEGKPVTAEVQNRVTILP</sequence>
<dbReference type="PANTHER" id="PTHR11575:SF24">
    <property type="entry name" value="5'-NUCLEOTIDASE"/>
    <property type="match status" value="1"/>
</dbReference>
<evidence type="ECO:0000256" key="1">
    <source>
        <dbReference type="SAM" id="SignalP"/>
    </source>
</evidence>
<keyword evidence="1" id="KW-0732">Signal</keyword>
<dbReference type="PROSITE" id="PS51257">
    <property type="entry name" value="PROKAR_LIPOPROTEIN"/>
    <property type="match status" value="1"/>
</dbReference>
<comment type="caution">
    <text evidence="3">The sequence shown here is derived from an EMBL/GenBank/DDBJ whole genome shotgun (WGS) entry which is preliminary data.</text>
</comment>
<keyword evidence="4" id="KW-1185">Reference proteome</keyword>
<gene>
    <name evidence="3" type="ORF">H8S84_09935</name>
</gene>
<dbReference type="Proteomes" id="UP000603640">
    <property type="component" value="Unassembled WGS sequence"/>
</dbReference>
<dbReference type="GO" id="GO:0009166">
    <property type="term" value="P:nucleotide catabolic process"/>
    <property type="evidence" value="ECO:0007669"/>
    <property type="project" value="InterPro"/>
</dbReference>
<dbReference type="InterPro" id="IPR036907">
    <property type="entry name" value="5'-Nucleotdase_C_sf"/>
</dbReference>
<dbReference type="InterPro" id="IPR006179">
    <property type="entry name" value="5_nucleotidase/apyrase"/>
</dbReference>
<dbReference type="PANTHER" id="PTHR11575">
    <property type="entry name" value="5'-NUCLEOTIDASE-RELATED"/>
    <property type="match status" value="1"/>
</dbReference>
<organism evidence="3 4">
    <name type="scientific">Pontibacter cellulosilyticus</name>
    <dbReference type="NCBI Taxonomy" id="1720253"/>
    <lineage>
        <taxon>Bacteria</taxon>
        <taxon>Pseudomonadati</taxon>
        <taxon>Bacteroidota</taxon>
        <taxon>Cytophagia</taxon>
        <taxon>Cytophagales</taxon>
        <taxon>Hymenobacteraceae</taxon>
        <taxon>Pontibacter</taxon>
    </lineage>
</organism>